<dbReference type="Proteomes" id="UP000772434">
    <property type="component" value="Unassembled WGS sequence"/>
</dbReference>
<keyword evidence="1" id="KW-1133">Transmembrane helix</keyword>
<reference evidence="2" key="1">
    <citation type="submission" date="2020-11" db="EMBL/GenBank/DDBJ databases">
        <authorList>
            <consortium name="DOE Joint Genome Institute"/>
            <person name="Ahrendt S."/>
            <person name="Riley R."/>
            <person name="Andreopoulos W."/>
            <person name="Labutti K."/>
            <person name="Pangilinan J."/>
            <person name="Ruiz-Duenas F.J."/>
            <person name="Barrasa J.M."/>
            <person name="Sanchez-Garcia M."/>
            <person name="Camarero S."/>
            <person name="Miyauchi S."/>
            <person name="Serrano A."/>
            <person name="Linde D."/>
            <person name="Babiker R."/>
            <person name="Drula E."/>
            <person name="Ayuso-Fernandez I."/>
            <person name="Pacheco R."/>
            <person name="Padilla G."/>
            <person name="Ferreira P."/>
            <person name="Barriuso J."/>
            <person name="Kellner H."/>
            <person name="Castanera R."/>
            <person name="Alfaro M."/>
            <person name="Ramirez L."/>
            <person name="Pisabarro A.G."/>
            <person name="Kuo A."/>
            <person name="Tritt A."/>
            <person name="Lipzen A."/>
            <person name="He G."/>
            <person name="Yan M."/>
            <person name="Ng V."/>
            <person name="Cullen D."/>
            <person name="Martin F."/>
            <person name="Rosso M.-N."/>
            <person name="Henrissat B."/>
            <person name="Hibbett D."/>
            <person name="Martinez A.T."/>
            <person name="Grigoriev I.V."/>
        </authorList>
    </citation>
    <scope>NUCLEOTIDE SEQUENCE</scope>
    <source>
        <strain evidence="2">AH 40177</strain>
    </source>
</reference>
<evidence type="ECO:0000313" key="2">
    <source>
        <dbReference type="EMBL" id="KAF9068451.1"/>
    </source>
</evidence>
<dbReference type="EMBL" id="JADNRY010000061">
    <property type="protein sequence ID" value="KAF9068451.1"/>
    <property type="molecule type" value="Genomic_DNA"/>
</dbReference>
<comment type="caution">
    <text evidence="2">The sequence shown here is derived from an EMBL/GenBank/DDBJ whole genome shotgun (WGS) entry which is preliminary data.</text>
</comment>
<keyword evidence="1" id="KW-0472">Membrane</keyword>
<sequence>MLQDFEDFPASHVLYHAYVTRTGSYTLSVYDHLLQSPEKIEFFDYCVPSINFKDASNLVSVLSFVLVNTFSSVIIALAMKRTVWDFRRYSHSLFSVLNKDGLKVFSAIGVHNTLVNLVKSYQGNRYSHNVYRVSLQWHDPPTLHTLDKLVV</sequence>
<dbReference type="OrthoDB" id="3020506at2759"/>
<evidence type="ECO:0000313" key="3">
    <source>
        <dbReference type="Proteomes" id="UP000772434"/>
    </source>
</evidence>
<keyword evidence="1" id="KW-0812">Transmembrane</keyword>
<feature type="transmembrane region" description="Helical" evidence="1">
    <location>
        <begin position="58"/>
        <end position="79"/>
    </location>
</feature>
<dbReference type="AlphaFoldDB" id="A0A9P5PMD3"/>
<proteinExistence type="predicted"/>
<organism evidence="2 3">
    <name type="scientific">Rhodocollybia butyracea</name>
    <dbReference type="NCBI Taxonomy" id="206335"/>
    <lineage>
        <taxon>Eukaryota</taxon>
        <taxon>Fungi</taxon>
        <taxon>Dikarya</taxon>
        <taxon>Basidiomycota</taxon>
        <taxon>Agaricomycotina</taxon>
        <taxon>Agaricomycetes</taxon>
        <taxon>Agaricomycetidae</taxon>
        <taxon>Agaricales</taxon>
        <taxon>Marasmiineae</taxon>
        <taxon>Omphalotaceae</taxon>
        <taxon>Rhodocollybia</taxon>
    </lineage>
</organism>
<protein>
    <submittedName>
        <fullName evidence="2">Uncharacterized protein</fullName>
    </submittedName>
</protein>
<evidence type="ECO:0000256" key="1">
    <source>
        <dbReference type="SAM" id="Phobius"/>
    </source>
</evidence>
<accession>A0A9P5PMD3</accession>
<gene>
    <name evidence="2" type="ORF">BDP27DRAFT_1364167</name>
</gene>
<name>A0A9P5PMD3_9AGAR</name>
<keyword evidence="3" id="KW-1185">Reference proteome</keyword>